<keyword evidence="3" id="KW-0614">Plasmid</keyword>
<reference evidence="3 4" key="1">
    <citation type="submission" date="2018-09" db="EMBL/GenBank/DDBJ databases">
        <title>Whole genome based analysis of evolution and adaptive divergence in Indian and Brazilian strains of Azospirillum brasilense.</title>
        <authorList>
            <person name="Singh C."/>
            <person name="Tripathi A.K."/>
        </authorList>
    </citation>
    <scope>NUCLEOTIDE SEQUENCE [LARGE SCALE GENOMIC DNA]</scope>
    <source>
        <strain evidence="3 4">MTCC4035</strain>
        <plasmid evidence="3 4">p5</plasmid>
    </source>
</reference>
<dbReference type="KEGG" id="aare:D3093_32740"/>
<evidence type="ECO:0000256" key="1">
    <source>
        <dbReference type="SAM" id="MobiDB-lite"/>
    </source>
</evidence>
<gene>
    <name evidence="3" type="ORF">D3093_32740</name>
</gene>
<evidence type="ECO:0000256" key="2">
    <source>
        <dbReference type="SAM" id="Phobius"/>
    </source>
</evidence>
<feature type="region of interest" description="Disordered" evidence="1">
    <location>
        <begin position="130"/>
        <end position="185"/>
    </location>
</feature>
<sequence>MTRSSRLVGWFLWFVLTVWPFKTALWIGCGFDVLNTGHYAYVWAAFLAGARFHTPAQILFLLSWPALLLWCWATLVALPLPTVFARLLDHWLDRRARGYHADEAPAPADNGLPSPFAGLGTALPAPPPVQAFRSEDKVMPPLPPAPAMASVPAHPASHGAPQRSPAAPRSPAPPPAPADEYRPPDLEAPLSVAELAAILDLVPDERQRDELRDAIARVDPELQATMTAVAAVSAAAQMEHDRICEAQGKRPALATDVPCDDPEWMDPFLEGLQACNTAVWELNSYDGSNRGFVALGGSGIAVILAWTRPGPWIDRGDRWTGAADVACLSPVLGVDILLKQLLKTIDGSPETANRLTSCQAIVLMAEGTIVPDEETERRWDSKSVQVCTLVAGDRMSLMAAIGPHPRPPDDLIAAALDRAGLKRLSN</sequence>
<feature type="compositionally biased region" description="Pro residues" evidence="1">
    <location>
        <begin position="168"/>
        <end position="177"/>
    </location>
</feature>
<geneLocation type="plasmid" evidence="3 4">
    <name>p5</name>
</geneLocation>
<feature type="transmembrane region" description="Helical" evidence="2">
    <location>
        <begin position="67"/>
        <end position="88"/>
    </location>
</feature>
<dbReference type="RefSeq" id="WP_137118754.1">
    <property type="nucleotide sequence ID" value="NZ_CP032326.1"/>
</dbReference>
<accession>A0A4D8PX64</accession>
<evidence type="ECO:0000313" key="3">
    <source>
        <dbReference type="EMBL" id="QCO00036.1"/>
    </source>
</evidence>
<keyword evidence="2" id="KW-1133">Transmembrane helix</keyword>
<dbReference type="Proteomes" id="UP000298595">
    <property type="component" value="Plasmid p5"/>
</dbReference>
<keyword evidence="2" id="KW-0472">Membrane</keyword>
<dbReference type="EMBL" id="CP032326">
    <property type="protein sequence ID" value="QCO00036.1"/>
    <property type="molecule type" value="Genomic_DNA"/>
</dbReference>
<organism evidence="3 4">
    <name type="scientific">Azospirillum argentinense</name>
    <dbReference type="NCBI Taxonomy" id="2970906"/>
    <lineage>
        <taxon>Bacteria</taxon>
        <taxon>Pseudomonadati</taxon>
        <taxon>Pseudomonadota</taxon>
        <taxon>Alphaproteobacteria</taxon>
        <taxon>Rhodospirillales</taxon>
        <taxon>Azospirillaceae</taxon>
        <taxon>Azospirillum</taxon>
    </lineage>
</organism>
<keyword evidence="2" id="KW-0812">Transmembrane</keyword>
<proteinExistence type="predicted"/>
<name>A0A4D8PX64_9PROT</name>
<protein>
    <submittedName>
        <fullName evidence="3">Uncharacterized protein</fullName>
    </submittedName>
</protein>
<evidence type="ECO:0000313" key="4">
    <source>
        <dbReference type="Proteomes" id="UP000298595"/>
    </source>
</evidence>
<feature type="compositionally biased region" description="Low complexity" evidence="1">
    <location>
        <begin position="147"/>
        <end position="167"/>
    </location>
</feature>
<feature type="transmembrane region" description="Helical" evidence="2">
    <location>
        <begin position="7"/>
        <end position="27"/>
    </location>
</feature>
<dbReference type="AlphaFoldDB" id="A0A4D8PX64"/>